<evidence type="ECO:0000313" key="3">
    <source>
        <dbReference type="Proteomes" id="UP001172738"/>
    </source>
</evidence>
<evidence type="ECO:0000313" key="2">
    <source>
        <dbReference type="EMBL" id="MDN4473472.1"/>
    </source>
</evidence>
<accession>A0ABT8G317</accession>
<sequence>MATQTAMPLILGLVVALALIVAAIPLRRVRRSLGVGSAAIGGLMLGVLGTVAIIPLFLPSTGAIWANGLSDDDAGFRAEVPHSRYSVAGDNYYFRYSGTFDELTGDLAETYPEGGVGDDGVWRVRLDDVTYRVAPEAEYGPDVFGLEAQIAHASDGGDSDAVRIPFPVHEFGASNLFWEYPVTVEWSVEQWEAFYGAPATVAEGLPAFVIPTDGDGSAIVVVDGSSATVSRD</sequence>
<keyword evidence="1" id="KW-1133">Transmembrane helix</keyword>
<dbReference type="RefSeq" id="WP_301129050.1">
    <property type="nucleotide sequence ID" value="NZ_JAUHPV010000006.1"/>
</dbReference>
<dbReference type="EMBL" id="JAUHPV010000006">
    <property type="protein sequence ID" value="MDN4473472.1"/>
    <property type="molecule type" value="Genomic_DNA"/>
</dbReference>
<proteinExistence type="predicted"/>
<comment type="caution">
    <text evidence="2">The sequence shown here is derived from an EMBL/GenBank/DDBJ whole genome shotgun (WGS) entry which is preliminary data.</text>
</comment>
<organism evidence="2 3">
    <name type="scientific">Demequina zhanjiangensis</name>
    <dbReference type="NCBI Taxonomy" id="3051659"/>
    <lineage>
        <taxon>Bacteria</taxon>
        <taxon>Bacillati</taxon>
        <taxon>Actinomycetota</taxon>
        <taxon>Actinomycetes</taxon>
        <taxon>Micrococcales</taxon>
        <taxon>Demequinaceae</taxon>
        <taxon>Demequina</taxon>
    </lineage>
</organism>
<protein>
    <recommendedName>
        <fullName evidence="4">DUF4190 domain-containing protein</fullName>
    </recommendedName>
</protein>
<dbReference type="Proteomes" id="UP001172738">
    <property type="component" value="Unassembled WGS sequence"/>
</dbReference>
<keyword evidence="3" id="KW-1185">Reference proteome</keyword>
<keyword evidence="1" id="KW-0812">Transmembrane</keyword>
<gene>
    <name evidence="2" type="ORF">QQX04_10760</name>
</gene>
<keyword evidence="1" id="KW-0472">Membrane</keyword>
<feature type="transmembrane region" description="Helical" evidence="1">
    <location>
        <begin position="38"/>
        <end position="58"/>
    </location>
</feature>
<feature type="transmembrane region" description="Helical" evidence="1">
    <location>
        <begin position="6"/>
        <end position="26"/>
    </location>
</feature>
<evidence type="ECO:0000256" key="1">
    <source>
        <dbReference type="SAM" id="Phobius"/>
    </source>
</evidence>
<name>A0ABT8G317_9MICO</name>
<reference evidence="2" key="1">
    <citation type="submission" date="2023-06" db="EMBL/GenBank/DDBJ databases">
        <title>SYSU T00b26.</title>
        <authorList>
            <person name="Gao L."/>
            <person name="Fang B.-Z."/>
            <person name="Li W.-J."/>
        </authorList>
    </citation>
    <scope>NUCLEOTIDE SEQUENCE</scope>
    <source>
        <strain evidence="2">SYSU T00b26</strain>
    </source>
</reference>
<evidence type="ECO:0008006" key="4">
    <source>
        <dbReference type="Google" id="ProtNLM"/>
    </source>
</evidence>